<keyword evidence="3" id="KW-0648">Protein biosynthesis</keyword>
<dbReference type="CDD" id="cd03696">
    <property type="entry name" value="SelB_II"/>
    <property type="match status" value="1"/>
</dbReference>
<dbReference type="NCBIfam" id="TIGR00231">
    <property type="entry name" value="small_GTP"/>
    <property type="match status" value="1"/>
</dbReference>
<dbReference type="InterPro" id="IPR004161">
    <property type="entry name" value="EFTu-like_2"/>
</dbReference>
<gene>
    <name evidence="3" type="primary">LOC100201706</name>
</gene>
<evidence type="ECO:0000313" key="3">
    <source>
        <dbReference type="RefSeq" id="XP_065663736.1"/>
    </source>
</evidence>
<dbReference type="SUPFAM" id="SSF50447">
    <property type="entry name" value="Translation proteins"/>
    <property type="match status" value="1"/>
</dbReference>
<dbReference type="Pfam" id="PF21208">
    <property type="entry name" value="euk_SelB_III"/>
    <property type="match status" value="1"/>
</dbReference>
<accession>A0ABM4CPF9</accession>
<dbReference type="GeneID" id="100201706"/>
<dbReference type="PRINTS" id="PR00315">
    <property type="entry name" value="ELONGATNFCT"/>
</dbReference>
<dbReference type="Gene3D" id="2.40.30.10">
    <property type="entry name" value="Translation factors"/>
    <property type="match status" value="2"/>
</dbReference>
<name>A0ABM4CPF9_HYDVU</name>
<dbReference type="InterPro" id="IPR049394">
    <property type="entry name" value="eEFSec_C"/>
</dbReference>
<dbReference type="InterPro" id="IPR000795">
    <property type="entry name" value="T_Tr_GTP-bd_dom"/>
</dbReference>
<dbReference type="Gene3D" id="3.40.50.300">
    <property type="entry name" value="P-loop containing nucleotide triphosphate hydrolases"/>
    <property type="match status" value="1"/>
</dbReference>
<dbReference type="Pfam" id="PF21131">
    <property type="entry name" value="eEFSec_4th"/>
    <property type="match status" value="1"/>
</dbReference>
<dbReference type="PANTHER" id="PTHR43721">
    <property type="entry name" value="ELONGATION FACTOR TU-RELATED"/>
    <property type="match status" value="1"/>
</dbReference>
<dbReference type="CDD" id="cd04094">
    <property type="entry name" value="eSelB_III"/>
    <property type="match status" value="1"/>
</dbReference>
<dbReference type="PROSITE" id="PS51722">
    <property type="entry name" value="G_TR_2"/>
    <property type="match status" value="1"/>
</dbReference>
<dbReference type="SUPFAM" id="SSF52540">
    <property type="entry name" value="P-loop containing nucleoside triphosphate hydrolases"/>
    <property type="match status" value="1"/>
</dbReference>
<sequence length="554" mass="61748">MTTLNDSKECFLNLNIGVLGHVDSGKTSLSKSLSTVASTAAFDKNPQSKERGITLDLGFSSFLVSCPDHLKDNNYEKLQFTLVDCPGHASLIKTILGGAQIIDMMLLVIDVVKGMQTQTAECLIIGEILCEKMIVVINKIDLISEDKRSSVVQKMKMRLLKTLENTKFKNAPVVAVAAKFGETDSERPETIGLDDLIACLKSQSYIPNRNPTGSFLLAVDHCFSIRGQGTVMTGTVLNGSIAVNDNVEIPALKEIKKVKSLQMFRQPVKRAFQGDRVGVCVTQFDPKNLERGFVCSPGTLPTLFGAILSVNKISYFKGSCTNKSKFHITVGYETVMAKMQFFNISHLNSDVVNDSIFNFNCEYSFQEELTENKNSGAQFVLLEFERPIICQKDALVIASKLDIDINVNTCRIAFYGKIVHPFTLKDFKETLLPNLKVYKMKQKEGVIERMMDDYTVIARSIFKKETRLELFDNMKVTLSTGETGRIDGRFGQSGKIKINVPNGLDILTKERLSVKKKGKQQLTADVNSDSVELIKVSLCFKKYIYDSTNKMIQN</sequence>
<keyword evidence="3" id="KW-0251">Elongation factor</keyword>
<evidence type="ECO:0000313" key="2">
    <source>
        <dbReference type="Proteomes" id="UP001652625"/>
    </source>
</evidence>
<dbReference type="CDD" id="cd01889">
    <property type="entry name" value="SelB_euk"/>
    <property type="match status" value="1"/>
</dbReference>
<feature type="domain" description="Tr-type G" evidence="1">
    <location>
        <begin position="11"/>
        <end position="212"/>
    </location>
</feature>
<keyword evidence="2" id="KW-1185">Reference proteome</keyword>
<dbReference type="RefSeq" id="XP_065663736.1">
    <property type="nucleotide sequence ID" value="XM_065807664.1"/>
</dbReference>
<dbReference type="Proteomes" id="UP001652625">
    <property type="component" value="Chromosome 10"/>
</dbReference>
<dbReference type="InterPro" id="IPR050055">
    <property type="entry name" value="EF-Tu_GTPase"/>
</dbReference>
<dbReference type="Pfam" id="PF00009">
    <property type="entry name" value="GTP_EFTU"/>
    <property type="match status" value="1"/>
</dbReference>
<dbReference type="InterPro" id="IPR009000">
    <property type="entry name" value="Transl_B-barrel_sf"/>
</dbReference>
<dbReference type="GO" id="GO:0003746">
    <property type="term" value="F:translation elongation factor activity"/>
    <property type="evidence" value="ECO:0007669"/>
    <property type="project" value="UniProtKB-KW"/>
</dbReference>
<organism evidence="2 3">
    <name type="scientific">Hydra vulgaris</name>
    <name type="common">Hydra</name>
    <name type="synonym">Hydra attenuata</name>
    <dbReference type="NCBI Taxonomy" id="6087"/>
    <lineage>
        <taxon>Eukaryota</taxon>
        <taxon>Metazoa</taxon>
        <taxon>Cnidaria</taxon>
        <taxon>Hydrozoa</taxon>
        <taxon>Hydroidolina</taxon>
        <taxon>Anthoathecata</taxon>
        <taxon>Aplanulata</taxon>
        <taxon>Hydridae</taxon>
        <taxon>Hydra</taxon>
    </lineage>
</organism>
<dbReference type="InterPro" id="IPR049393">
    <property type="entry name" value="eEFSec_III"/>
</dbReference>
<dbReference type="PANTHER" id="PTHR43721:SF11">
    <property type="entry name" value="SELENOCYSTEINE-SPECIFIC ELONGATION FACTOR"/>
    <property type="match status" value="1"/>
</dbReference>
<dbReference type="Pfam" id="PF03144">
    <property type="entry name" value="GTP_EFTU_D2"/>
    <property type="match status" value="1"/>
</dbReference>
<proteinExistence type="predicted"/>
<evidence type="ECO:0000259" key="1">
    <source>
        <dbReference type="PROSITE" id="PS51722"/>
    </source>
</evidence>
<protein>
    <submittedName>
        <fullName evidence="3">Selenocysteine-specific elongation factor</fullName>
    </submittedName>
</protein>
<reference evidence="3" key="1">
    <citation type="submission" date="2025-08" db="UniProtKB">
        <authorList>
            <consortium name="RefSeq"/>
        </authorList>
    </citation>
    <scope>IDENTIFICATION</scope>
</reference>
<dbReference type="InterPro" id="IPR027417">
    <property type="entry name" value="P-loop_NTPase"/>
</dbReference>
<dbReference type="InterPro" id="IPR005225">
    <property type="entry name" value="Small_GTP-bd"/>
</dbReference>